<dbReference type="Pfam" id="PF25594">
    <property type="entry name" value="GldB_lipo"/>
    <property type="match status" value="1"/>
</dbReference>
<dbReference type="Proteomes" id="UP000029554">
    <property type="component" value="Unassembled WGS sequence"/>
</dbReference>
<dbReference type="PROSITE" id="PS51257">
    <property type="entry name" value="PROKAR_LIPOPROTEIN"/>
    <property type="match status" value="1"/>
</dbReference>
<dbReference type="NCBIfam" id="TIGR03514">
    <property type="entry name" value="GldB_lipo"/>
    <property type="match status" value="1"/>
</dbReference>
<evidence type="ECO:0000313" key="2">
    <source>
        <dbReference type="Proteomes" id="UP000029554"/>
    </source>
</evidence>
<keyword evidence="2" id="KW-1185">Reference proteome</keyword>
<organism evidence="1 2">
    <name type="scientific">Flavobacterium aquatile LMG 4008 = ATCC 11947</name>
    <dbReference type="NCBI Taxonomy" id="1453498"/>
    <lineage>
        <taxon>Bacteria</taxon>
        <taxon>Pseudomonadati</taxon>
        <taxon>Bacteroidota</taxon>
        <taxon>Flavobacteriia</taxon>
        <taxon>Flavobacteriales</taxon>
        <taxon>Flavobacteriaceae</taxon>
        <taxon>Flavobacterium</taxon>
    </lineage>
</organism>
<protein>
    <submittedName>
        <fullName evidence="1">Gliding motility protein GldB</fullName>
    </submittedName>
</protein>
<reference evidence="1 2" key="1">
    <citation type="submission" date="2014-09" db="EMBL/GenBank/DDBJ databases">
        <title>Whole Genome Shotgun of Flavobacterium aquatile LMG 4008.</title>
        <authorList>
            <person name="Gale A.N."/>
            <person name="Pipes S.E."/>
            <person name="Newman J.D."/>
        </authorList>
    </citation>
    <scope>NUCLEOTIDE SEQUENCE [LARGE SCALE GENOMIC DNA]</scope>
    <source>
        <strain evidence="1 2">LMG 4008</strain>
    </source>
</reference>
<comment type="caution">
    <text evidence="1">The sequence shown here is derived from an EMBL/GenBank/DDBJ whole genome shotgun (WGS) entry which is preliminary data.</text>
</comment>
<dbReference type="EMBL" id="JRHH01000001">
    <property type="protein sequence ID" value="KGD69297.1"/>
    <property type="molecule type" value="Genomic_DNA"/>
</dbReference>
<dbReference type="OrthoDB" id="976022at2"/>
<name>A0A095SXK3_9FLAO</name>
<accession>A0A095SXK3</accession>
<evidence type="ECO:0000313" key="1">
    <source>
        <dbReference type="EMBL" id="KGD69297.1"/>
    </source>
</evidence>
<dbReference type="eggNOG" id="COG5504">
    <property type="taxonomic scope" value="Bacteria"/>
</dbReference>
<dbReference type="AlphaFoldDB" id="A0A095SXK3"/>
<dbReference type="InterPro" id="IPR019853">
    <property type="entry name" value="GldB-like"/>
</dbReference>
<sequence>MKNTFFIILFSVLLFSCDKKSKVEKAVEEIPVEMKLIRFEQAFFEAKPSDLQSVKAQYPEFFPAETPDQVWLEKMQNPQWRELYGEVEKKYKNFNSKQTEIEELFKHIKYYFPTIKTPNIYTVIGEMDYNNKVIYANDKLLIALELYLGGKHRFYAEFPEYIAQNFEERQMLPDIANSFSTGILPAPTDKTLLSQMMYFGKELYLKDLLLSDDYTDAEKIGYTPKQISWSKENEYFIWMNFVENKYLYSSNSKLATQFINLAPFSKFYLEIDNESPGRIGQWIGWQIVRSFMENNPKVTVQQLIKMDANSIFEQSKYKPKKNE</sequence>
<dbReference type="STRING" id="1453498.LG45_00500"/>
<gene>
    <name evidence="1" type="ORF">LG45_00500</name>
</gene>
<dbReference type="RefSeq" id="WP_035123354.1">
    <property type="nucleotide sequence ID" value="NZ_JRHH01000001.1"/>
</dbReference>
<proteinExistence type="predicted"/>